<reference evidence="3 4" key="1">
    <citation type="submission" date="2016-10" db="EMBL/GenBank/DDBJ databases">
        <authorList>
            <person name="de Groot N.N."/>
        </authorList>
    </citation>
    <scope>NUCLEOTIDE SEQUENCE [LARGE SCALE GENOMIC DNA]</scope>
    <source>
        <strain evidence="3 4">CGMCC 4.6858</strain>
    </source>
</reference>
<dbReference type="AlphaFoldDB" id="A0A1G6Q740"/>
<evidence type="ECO:0000313" key="3">
    <source>
        <dbReference type="EMBL" id="SDC87457.1"/>
    </source>
</evidence>
<dbReference type="Proteomes" id="UP000199034">
    <property type="component" value="Unassembled WGS sequence"/>
</dbReference>
<feature type="region of interest" description="Disordered" evidence="1">
    <location>
        <begin position="151"/>
        <end position="176"/>
    </location>
</feature>
<feature type="domain" description="LytR/CpsA/Psr regulator C-terminal" evidence="2">
    <location>
        <begin position="58"/>
        <end position="147"/>
    </location>
</feature>
<dbReference type="RefSeq" id="WP_170866987.1">
    <property type="nucleotide sequence ID" value="NZ_FMZM01000004.1"/>
</dbReference>
<protein>
    <submittedName>
        <fullName evidence="3">LytR cell envelope-related transcriptional attenuator</fullName>
    </submittedName>
</protein>
<sequence length="176" mass="18126">MSQAARTATTLLVLLALLVVGLAWGWSAATSPLPESAVEVDDCTSTEVSEGDTVQVDQVLVSVLNAGKRSGLASRTMQLLVEQGFAAGDRGNAPDSVTVGKAQIWTDEPNSPAVRLVQSWLGRGVEVVPAPVTTTVSGVVVVVGDDFRDLSSAGRDKATSKVATTICSPPPPELAS</sequence>
<name>A0A1G6Q740_9ACTN</name>
<proteinExistence type="predicted"/>
<dbReference type="Pfam" id="PF13399">
    <property type="entry name" value="LytR_C"/>
    <property type="match status" value="1"/>
</dbReference>
<evidence type="ECO:0000313" key="4">
    <source>
        <dbReference type="Proteomes" id="UP000199034"/>
    </source>
</evidence>
<dbReference type="Gene3D" id="3.30.70.2390">
    <property type="match status" value="1"/>
</dbReference>
<organism evidence="3 4">
    <name type="scientific">Nocardioides lianchengensis</name>
    <dbReference type="NCBI Taxonomy" id="1045774"/>
    <lineage>
        <taxon>Bacteria</taxon>
        <taxon>Bacillati</taxon>
        <taxon>Actinomycetota</taxon>
        <taxon>Actinomycetes</taxon>
        <taxon>Propionibacteriales</taxon>
        <taxon>Nocardioidaceae</taxon>
        <taxon>Nocardioides</taxon>
    </lineage>
</organism>
<dbReference type="EMBL" id="FMZM01000004">
    <property type="protein sequence ID" value="SDC87457.1"/>
    <property type="molecule type" value="Genomic_DNA"/>
</dbReference>
<evidence type="ECO:0000256" key="1">
    <source>
        <dbReference type="SAM" id="MobiDB-lite"/>
    </source>
</evidence>
<dbReference type="STRING" id="1045774.SAMN05421872_104269"/>
<keyword evidence="4" id="KW-1185">Reference proteome</keyword>
<dbReference type="InterPro" id="IPR027381">
    <property type="entry name" value="LytR/CpsA/Psr_C"/>
</dbReference>
<accession>A0A1G6Q740</accession>
<gene>
    <name evidence="3" type="ORF">SAMN05421872_104269</name>
</gene>
<evidence type="ECO:0000259" key="2">
    <source>
        <dbReference type="Pfam" id="PF13399"/>
    </source>
</evidence>